<keyword evidence="1" id="KW-0812">Transmembrane</keyword>
<accession>A0A5B7J6T0</accession>
<evidence type="ECO:0000256" key="1">
    <source>
        <dbReference type="SAM" id="Phobius"/>
    </source>
</evidence>
<sequence length="72" mass="8442">MCIEMKASVQMPLSDVMREPETAVYHPKGKDTQDMTLLRLFLFLQVKILAIYVFALFQVVIQTTFLFFLLLR</sequence>
<proteinExistence type="predicted"/>
<keyword evidence="1" id="KW-0472">Membrane</keyword>
<evidence type="ECO:0000313" key="2">
    <source>
        <dbReference type="EMBL" id="MPC89676.1"/>
    </source>
</evidence>
<keyword evidence="1" id="KW-1133">Transmembrane helix</keyword>
<keyword evidence="3" id="KW-1185">Reference proteome</keyword>
<dbReference type="OrthoDB" id="338650at2759"/>
<feature type="transmembrane region" description="Helical" evidence="1">
    <location>
        <begin position="49"/>
        <end position="71"/>
    </location>
</feature>
<comment type="caution">
    <text evidence="2">The sequence shown here is derived from an EMBL/GenBank/DDBJ whole genome shotgun (WGS) entry which is preliminary data.</text>
</comment>
<dbReference type="Proteomes" id="UP000324222">
    <property type="component" value="Unassembled WGS sequence"/>
</dbReference>
<dbReference type="AlphaFoldDB" id="A0A5B7J6T0"/>
<name>A0A5B7J6T0_PORTR</name>
<protein>
    <submittedName>
        <fullName evidence="2">Uncharacterized protein</fullName>
    </submittedName>
</protein>
<gene>
    <name evidence="2" type="ORF">E2C01_084630</name>
</gene>
<organism evidence="2 3">
    <name type="scientific">Portunus trituberculatus</name>
    <name type="common">Swimming crab</name>
    <name type="synonym">Neptunus trituberculatus</name>
    <dbReference type="NCBI Taxonomy" id="210409"/>
    <lineage>
        <taxon>Eukaryota</taxon>
        <taxon>Metazoa</taxon>
        <taxon>Ecdysozoa</taxon>
        <taxon>Arthropoda</taxon>
        <taxon>Crustacea</taxon>
        <taxon>Multicrustacea</taxon>
        <taxon>Malacostraca</taxon>
        <taxon>Eumalacostraca</taxon>
        <taxon>Eucarida</taxon>
        <taxon>Decapoda</taxon>
        <taxon>Pleocyemata</taxon>
        <taxon>Brachyura</taxon>
        <taxon>Eubrachyura</taxon>
        <taxon>Portunoidea</taxon>
        <taxon>Portunidae</taxon>
        <taxon>Portuninae</taxon>
        <taxon>Portunus</taxon>
    </lineage>
</organism>
<dbReference type="EMBL" id="VSRR010081808">
    <property type="protein sequence ID" value="MPC89676.1"/>
    <property type="molecule type" value="Genomic_DNA"/>
</dbReference>
<reference evidence="2 3" key="1">
    <citation type="submission" date="2019-05" db="EMBL/GenBank/DDBJ databases">
        <title>Another draft genome of Portunus trituberculatus and its Hox gene families provides insights of decapod evolution.</title>
        <authorList>
            <person name="Jeong J.-H."/>
            <person name="Song I."/>
            <person name="Kim S."/>
            <person name="Choi T."/>
            <person name="Kim D."/>
            <person name="Ryu S."/>
            <person name="Kim W."/>
        </authorList>
    </citation>
    <scope>NUCLEOTIDE SEQUENCE [LARGE SCALE GENOMIC DNA]</scope>
    <source>
        <tissue evidence="2">Muscle</tissue>
    </source>
</reference>
<evidence type="ECO:0000313" key="3">
    <source>
        <dbReference type="Proteomes" id="UP000324222"/>
    </source>
</evidence>